<dbReference type="GO" id="GO:0004557">
    <property type="term" value="F:alpha-galactosidase activity"/>
    <property type="evidence" value="ECO:0007669"/>
    <property type="project" value="TreeGrafter"/>
</dbReference>
<evidence type="ECO:0000313" key="7">
    <source>
        <dbReference type="EMBL" id="CAD7579429.1"/>
    </source>
</evidence>
<keyword evidence="2" id="KW-0378">Hydrolase</keyword>
<dbReference type="GO" id="GO:0005737">
    <property type="term" value="C:cytoplasm"/>
    <property type="evidence" value="ECO:0007669"/>
    <property type="project" value="TreeGrafter"/>
</dbReference>
<reference evidence="7" key="1">
    <citation type="submission" date="2020-11" db="EMBL/GenBank/DDBJ databases">
        <authorList>
            <person name="Tran Van P."/>
        </authorList>
    </citation>
    <scope>NUCLEOTIDE SEQUENCE</scope>
</reference>
<dbReference type="InterPro" id="IPR013780">
    <property type="entry name" value="Glyco_hydro_b"/>
</dbReference>
<evidence type="ECO:0000256" key="1">
    <source>
        <dbReference type="ARBA" id="ARBA00009743"/>
    </source>
</evidence>
<dbReference type="InterPro" id="IPR013785">
    <property type="entry name" value="Aldolase_TIM"/>
</dbReference>
<accession>A0A7R9JJ15</accession>
<proteinExistence type="inferred from homology"/>
<keyword evidence="5" id="KW-0326">Glycosidase</keyword>
<protein>
    <submittedName>
        <fullName evidence="7">(California timema) hypothetical protein</fullName>
    </submittedName>
</protein>
<dbReference type="Gene3D" id="2.60.40.1180">
    <property type="entry name" value="Golgi alpha-mannosidase II"/>
    <property type="match status" value="1"/>
</dbReference>
<dbReference type="PANTHER" id="PTHR11452">
    <property type="entry name" value="ALPHA-GALACTOSIDASE/ALPHA-N-ACETYLGALACTOSAMINIDASE"/>
    <property type="match status" value="1"/>
</dbReference>
<dbReference type="GO" id="GO:0009311">
    <property type="term" value="P:oligosaccharide metabolic process"/>
    <property type="evidence" value="ECO:0007669"/>
    <property type="project" value="TreeGrafter"/>
</dbReference>
<dbReference type="GO" id="GO:0016139">
    <property type="term" value="P:glycoside catabolic process"/>
    <property type="evidence" value="ECO:0007669"/>
    <property type="project" value="TreeGrafter"/>
</dbReference>
<dbReference type="InterPro" id="IPR017853">
    <property type="entry name" value="GH"/>
</dbReference>
<dbReference type="AlphaFoldDB" id="A0A7R9JJ15"/>
<dbReference type="EMBL" id="OE191683">
    <property type="protein sequence ID" value="CAD7579429.1"/>
    <property type="molecule type" value="Genomic_DNA"/>
</dbReference>
<dbReference type="Gene3D" id="3.20.20.70">
    <property type="entry name" value="Aldolase class I"/>
    <property type="match status" value="1"/>
</dbReference>
<organism evidence="7">
    <name type="scientific">Timema californicum</name>
    <name type="common">California timema</name>
    <name type="synonym">Walking stick</name>
    <dbReference type="NCBI Taxonomy" id="61474"/>
    <lineage>
        <taxon>Eukaryota</taxon>
        <taxon>Metazoa</taxon>
        <taxon>Ecdysozoa</taxon>
        <taxon>Arthropoda</taxon>
        <taxon>Hexapoda</taxon>
        <taxon>Insecta</taxon>
        <taxon>Pterygota</taxon>
        <taxon>Neoptera</taxon>
        <taxon>Polyneoptera</taxon>
        <taxon>Phasmatodea</taxon>
        <taxon>Timematodea</taxon>
        <taxon>Timematoidea</taxon>
        <taxon>Timematidae</taxon>
        <taxon>Timema</taxon>
    </lineage>
</organism>
<dbReference type="Pfam" id="PF17450">
    <property type="entry name" value="Melibiase_2_C"/>
    <property type="match status" value="1"/>
</dbReference>
<gene>
    <name evidence="7" type="ORF">TCMB3V08_LOCUS11963</name>
</gene>
<keyword evidence="3" id="KW-1015">Disulfide bond</keyword>
<keyword evidence="4" id="KW-0325">Glycoprotein</keyword>
<name>A0A7R9JJ15_TIMCA</name>
<dbReference type="SUPFAM" id="SSF51011">
    <property type="entry name" value="Glycosyl hydrolase domain"/>
    <property type="match status" value="1"/>
</dbReference>
<evidence type="ECO:0000256" key="5">
    <source>
        <dbReference type="ARBA" id="ARBA00023295"/>
    </source>
</evidence>
<evidence type="ECO:0000259" key="6">
    <source>
        <dbReference type="Pfam" id="PF17450"/>
    </source>
</evidence>
<dbReference type="InterPro" id="IPR035373">
    <property type="entry name" value="Melibiase/NAGA_C"/>
</dbReference>
<dbReference type="SUPFAM" id="SSF51445">
    <property type="entry name" value="(Trans)glycosidases"/>
    <property type="match status" value="1"/>
</dbReference>
<dbReference type="InterPro" id="IPR002241">
    <property type="entry name" value="Glyco_hydro_27"/>
</dbReference>
<evidence type="ECO:0000256" key="3">
    <source>
        <dbReference type="ARBA" id="ARBA00023157"/>
    </source>
</evidence>
<sequence>MDWFALNQDRIAPYAGPGHWNDPDMCLNWKTPGRRSVSLQLWHYRCNSNRMYCSLHLLRYRLPSSRIKTKLKLRMCEELDPSCNATVVTVLIIGDYGLSYEQSKTQMAVWAILAAPLLLSTDIAAVKKHYKEILQNKDILAVNQDPLGIQGKRVYMDDSNTTQVWTRAISPKKGDQFSYAVALVSGRTDGIPHPFSVSLEEIGLNNTAGYIFKLGAN</sequence>
<evidence type="ECO:0000256" key="2">
    <source>
        <dbReference type="ARBA" id="ARBA00022801"/>
    </source>
</evidence>
<evidence type="ECO:0000256" key="4">
    <source>
        <dbReference type="ARBA" id="ARBA00023180"/>
    </source>
</evidence>
<feature type="domain" description="Alpha galactosidase A C-terminal" evidence="6">
    <location>
        <begin position="148"/>
        <end position="205"/>
    </location>
</feature>
<dbReference type="PANTHER" id="PTHR11452:SF66">
    <property type="entry name" value="ALPHA-GALACTOSIDASE"/>
    <property type="match status" value="1"/>
</dbReference>
<comment type="similarity">
    <text evidence="1">Belongs to the glycosyl hydrolase 27 family.</text>
</comment>
<dbReference type="Pfam" id="PF16499">
    <property type="entry name" value="Melibiase_2"/>
    <property type="match status" value="2"/>
</dbReference>